<gene>
    <name evidence="3" type="ORF">GCM10023214_58490</name>
</gene>
<reference evidence="4" key="1">
    <citation type="journal article" date="2019" name="Int. J. Syst. Evol. Microbiol.">
        <title>The Global Catalogue of Microorganisms (GCM) 10K type strain sequencing project: providing services to taxonomists for standard genome sequencing and annotation.</title>
        <authorList>
            <consortium name="The Broad Institute Genomics Platform"/>
            <consortium name="The Broad Institute Genome Sequencing Center for Infectious Disease"/>
            <person name="Wu L."/>
            <person name="Ma J."/>
        </authorList>
    </citation>
    <scope>NUCLEOTIDE SEQUENCE [LARGE SCALE GENOMIC DNA]</scope>
    <source>
        <strain evidence="4">JCM 18054</strain>
    </source>
</reference>
<dbReference type="GO" id="GO:0016853">
    <property type="term" value="F:isomerase activity"/>
    <property type="evidence" value="ECO:0007669"/>
    <property type="project" value="UniProtKB-KW"/>
</dbReference>
<keyword evidence="4" id="KW-1185">Reference proteome</keyword>
<dbReference type="InterPro" id="IPR010872">
    <property type="entry name" value="MDMPI_C-term_domain"/>
</dbReference>
<feature type="domain" description="MDMPI C-terminal" evidence="1">
    <location>
        <begin position="142"/>
        <end position="233"/>
    </location>
</feature>
<protein>
    <submittedName>
        <fullName evidence="3">Maleylpyruvate isomerase family mycothiol-dependent enzyme</fullName>
    </submittedName>
</protein>
<proteinExistence type="predicted"/>
<dbReference type="InterPro" id="IPR034660">
    <property type="entry name" value="DinB/YfiT-like"/>
</dbReference>
<name>A0ABP8VBR9_9PSEU</name>
<accession>A0ABP8VBR9</accession>
<feature type="domain" description="Mycothiol-dependent maleylpyruvate isomerase metal-binding" evidence="2">
    <location>
        <begin position="13"/>
        <end position="127"/>
    </location>
</feature>
<dbReference type="Proteomes" id="UP001500192">
    <property type="component" value="Unassembled WGS sequence"/>
</dbReference>
<dbReference type="Gene3D" id="1.20.120.450">
    <property type="entry name" value="dinb family like domain"/>
    <property type="match status" value="1"/>
</dbReference>
<organism evidence="3 4">
    <name type="scientific">Amycolatopsis dongchuanensis</name>
    <dbReference type="NCBI Taxonomy" id="1070866"/>
    <lineage>
        <taxon>Bacteria</taxon>
        <taxon>Bacillati</taxon>
        <taxon>Actinomycetota</taxon>
        <taxon>Actinomycetes</taxon>
        <taxon>Pseudonocardiales</taxon>
        <taxon>Pseudonocardiaceae</taxon>
        <taxon>Amycolatopsis</taxon>
    </lineage>
</organism>
<dbReference type="EMBL" id="BAABIB010000114">
    <property type="protein sequence ID" value="GAA4659167.1"/>
    <property type="molecule type" value="Genomic_DNA"/>
</dbReference>
<keyword evidence="3" id="KW-0413">Isomerase</keyword>
<dbReference type="PANTHER" id="PTHR40758">
    <property type="entry name" value="CONSERVED PROTEIN"/>
    <property type="match status" value="1"/>
</dbReference>
<dbReference type="NCBIfam" id="TIGR03083">
    <property type="entry name" value="maleylpyruvate isomerase family mycothiol-dependent enzyme"/>
    <property type="match status" value="1"/>
</dbReference>
<evidence type="ECO:0000313" key="4">
    <source>
        <dbReference type="Proteomes" id="UP001500192"/>
    </source>
</evidence>
<dbReference type="InterPro" id="IPR024344">
    <property type="entry name" value="MDMPI_metal-binding"/>
</dbReference>
<dbReference type="Pfam" id="PF11716">
    <property type="entry name" value="MDMPI_N"/>
    <property type="match status" value="1"/>
</dbReference>
<dbReference type="RefSeq" id="WP_346055567.1">
    <property type="nucleotide sequence ID" value="NZ_BAABIB010000114.1"/>
</dbReference>
<evidence type="ECO:0000259" key="1">
    <source>
        <dbReference type="Pfam" id="PF07398"/>
    </source>
</evidence>
<dbReference type="Pfam" id="PF07398">
    <property type="entry name" value="MDMPI_C"/>
    <property type="match status" value="1"/>
</dbReference>
<sequence length="238" mass="26191">MQHDDYLKTIRVHCDALRSAASAAGPDAPVPTCPGWTVSRLVAHLARVQSWVVNALADPTGRQVEADRPPRDWEELLPWWDERREEMLTGLADPETPAWLPFTRYPQVARSWARRQAHEAAIHRLDAEHALTAEPPLVFDPEFAADGVDELIAWMVPTRRDWSKSAHSGVAVLHATDVDRAWAVRLSSGMPPEITAEVVAGDVTIAGPADAVYRRVWGRPSSAVVTGSTELLEPLAAP</sequence>
<evidence type="ECO:0000259" key="2">
    <source>
        <dbReference type="Pfam" id="PF11716"/>
    </source>
</evidence>
<evidence type="ECO:0000313" key="3">
    <source>
        <dbReference type="EMBL" id="GAA4659167.1"/>
    </source>
</evidence>
<dbReference type="PANTHER" id="PTHR40758:SF1">
    <property type="entry name" value="CONSERVED PROTEIN"/>
    <property type="match status" value="1"/>
</dbReference>
<dbReference type="InterPro" id="IPR017517">
    <property type="entry name" value="Maleyloyr_isom"/>
</dbReference>
<comment type="caution">
    <text evidence="3">The sequence shown here is derived from an EMBL/GenBank/DDBJ whole genome shotgun (WGS) entry which is preliminary data.</text>
</comment>
<dbReference type="SUPFAM" id="SSF109854">
    <property type="entry name" value="DinB/YfiT-like putative metalloenzymes"/>
    <property type="match status" value="1"/>
</dbReference>